<dbReference type="EMBL" id="CH477765">
    <property type="protein sequence ID" value="EAT36476.1"/>
    <property type="molecule type" value="Genomic_DNA"/>
</dbReference>
<protein>
    <submittedName>
        <fullName evidence="5">AAEL011438-PA</fullName>
    </submittedName>
</protein>
<dbReference type="AlphaFoldDB" id="Q16Q33"/>
<evidence type="ECO:0000313" key="6">
    <source>
        <dbReference type="Proteomes" id="UP000682892"/>
    </source>
</evidence>
<reference evidence="5" key="1">
    <citation type="submission" date="2005-10" db="EMBL/GenBank/DDBJ databases">
        <authorList>
            <person name="Loftus B.J."/>
            <person name="Nene V.M."/>
            <person name="Hannick L.I."/>
            <person name="Bidwell S."/>
            <person name="Haas B."/>
            <person name="Amedeo P."/>
            <person name="Orvis J."/>
            <person name="Wortman J.R."/>
            <person name="White O.R."/>
            <person name="Salzberg S."/>
            <person name="Shumway M."/>
            <person name="Koo H."/>
            <person name="Zhao Y."/>
            <person name="Holmes M."/>
            <person name="Miller J."/>
            <person name="Schatz M."/>
            <person name="Pop M."/>
            <person name="Pai G."/>
            <person name="Utterback T."/>
            <person name="Rogers Y.-H."/>
            <person name="Kravitz S."/>
            <person name="Fraser C.M."/>
        </authorList>
    </citation>
    <scope>NUCLEOTIDE SEQUENCE</scope>
    <source>
        <strain evidence="5">Liverpool</strain>
    </source>
</reference>
<reference evidence="5" key="3">
    <citation type="submission" date="2012-09" db="EMBL/GenBank/DDBJ databases">
        <authorList>
            <consortium name="VectorBase"/>
        </authorList>
    </citation>
    <scope>NUCLEOTIDE SEQUENCE</scope>
    <source>
        <strain evidence="5">Liverpool</strain>
    </source>
</reference>
<accession>Q16Q33</accession>
<gene>
    <name evidence="5" type="ORF">AaeL_AAEL011438</name>
</gene>
<name>Q16Q33_AEDAE</name>
<feature type="non-terminal residue" evidence="5">
    <location>
        <position position="1"/>
    </location>
</feature>
<dbReference type="STRING" id="7159.Q16Q33"/>
<dbReference type="PhylomeDB" id="Q16Q33"/>
<dbReference type="GO" id="GO:0005737">
    <property type="term" value="C:cytoplasm"/>
    <property type="evidence" value="ECO:0007669"/>
    <property type="project" value="TreeGrafter"/>
</dbReference>
<dbReference type="PANTHER" id="PTHR22741:SF10">
    <property type="entry name" value="COILED-COIL DOMAIN-CONTAINING PROTEIN CG32809"/>
    <property type="match status" value="1"/>
</dbReference>
<dbReference type="InterPro" id="IPR022782">
    <property type="entry name" value="AIP3-like_C"/>
</dbReference>
<evidence type="ECO:0000313" key="5">
    <source>
        <dbReference type="EMBL" id="EAT36476.1"/>
    </source>
</evidence>
<dbReference type="InterPro" id="IPR051825">
    <property type="entry name" value="SRCIN1"/>
</dbReference>
<feature type="region of interest" description="Disordered" evidence="3">
    <location>
        <begin position="158"/>
        <end position="208"/>
    </location>
</feature>
<dbReference type="VEuPathDB" id="VectorBase:AAEL023286"/>
<evidence type="ECO:0000259" key="4">
    <source>
        <dbReference type="Pfam" id="PF03915"/>
    </source>
</evidence>
<dbReference type="eggNOG" id="ENOG502QUBF">
    <property type="taxonomic scope" value="Eukaryota"/>
</dbReference>
<dbReference type="OMA" id="FITIRTM"/>
<organism evidence="5 6">
    <name type="scientific">Aedes aegypti</name>
    <name type="common">Yellowfever mosquito</name>
    <name type="synonym">Culex aegypti</name>
    <dbReference type="NCBI Taxonomy" id="7159"/>
    <lineage>
        <taxon>Eukaryota</taxon>
        <taxon>Metazoa</taxon>
        <taxon>Ecdysozoa</taxon>
        <taxon>Arthropoda</taxon>
        <taxon>Hexapoda</taxon>
        <taxon>Insecta</taxon>
        <taxon>Pterygota</taxon>
        <taxon>Neoptera</taxon>
        <taxon>Endopterygota</taxon>
        <taxon>Diptera</taxon>
        <taxon>Nematocera</taxon>
        <taxon>Culicoidea</taxon>
        <taxon>Culicidae</taxon>
        <taxon>Culicinae</taxon>
        <taxon>Aedini</taxon>
        <taxon>Aedes</taxon>
        <taxon>Stegomyia</taxon>
    </lineage>
</organism>
<dbReference type="PANTHER" id="PTHR22741">
    <property type="entry name" value="P140CAP/SNIP-RELATED"/>
    <property type="match status" value="1"/>
</dbReference>
<proteinExistence type="predicted"/>
<evidence type="ECO:0000256" key="3">
    <source>
        <dbReference type="SAM" id="MobiDB-lite"/>
    </source>
</evidence>
<feature type="domain" description="Actin interacting protein 3-like C-terminal" evidence="4">
    <location>
        <begin position="201"/>
        <end position="414"/>
    </location>
</feature>
<dbReference type="PaxDb" id="7159-AAEL011438-PA"/>
<sequence length="457" mass="51999">GYMSSPERSGANRAYEEPYYTQYSGRGNAVTSIIDEEQGDANLADDQYAMYGVKGLGRIPHAANQMYEPTRPEDLHRIRVEHMERQLANLTGLVQKALTQKPAQPVVSNNQSTLGLPAQYPSINHQINQILYCKIIDQIVFFFFPTDKSVSFEKSVSFSDDVQGTPKPYSPHHLADTKPSKPAIKSSTLPRTSSQERDRLKPAPPPKPLVLAANQYNADLSLAPEVYNNLRGLQKKAKDLRTEVRAMRRLTQTQAVAIREDIKDTFMRIRATLLSSSGALWGQSDQERTKMTREEEIYKQEVIRLEKDLSDLESSVEGLRGEVINRRTRVNMTAVEDMALVLSRASKTVAELKLRFPRLQQDLRTFLTIDMERICREENFLKEEPERLESALRRCKKLTGTLVTLKRLASVQEQRLPIPEPFLSEEPVRASEGPPNPNKVSYIYLSFSCFAMNVYFK</sequence>
<dbReference type="Proteomes" id="UP000682892">
    <property type="component" value="Chromosome 2"/>
</dbReference>
<keyword evidence="1 2" id="KW-0175">Coiled coil</keyword>
<dbReference type="Pfam" id="PF03915">
    <property type="entry name" value="AIP3"/>
    <property type="match status" value="1"/>
</dbReference>
<dbReference type="HOGENOM" id="CLU_031588_0_0_1"/>
<feature type="coiled-coil region" evidence="2">
    <location>
        <begin position="295"/>
        <end position="322"/>
    </location>
</feature>
<reference evidence="5" key="2">
    <citation type="journal article" date="2007" name="Science">
        <title>Genome sequence of Aedes aegypti, a major arbovirus vector.</title>
        <authorList>
            <person name="Nene V."/>
            <person name="Wortman J.R."/>
            <person name="Lawson D."/>
            <person name="Haas B."/>
            <person name="Kodira C."/>
            <person name="Tu Z.J."/>
            <person name="Loftus B."/>
            <person name="Xi Z."/>
            <person name="Megy K."/>
            <person name="Grabherr M."/>
            <person name="Ren Q."/>
            <person name="Zdobnov E.M."/>
            <person name="Lobo N.F."/>
            <person name="Campbell K.S."/>
            <person name="Brown S.E."/>
            <person name="Bonaldo M.F."/>
            <person name="Zhu J."/>
            <person name="Sinkins S.P."/>
            <person name="Hogenkamp D.G."/>
            <person name="Amedeo P."/>
            <person name="Arensburger P."/>
            <person name="Atkinson P.W."/>
            <person name="Bidwell S."/>
            <person name="Biedler J."/>
            <person name="Birney E."/>
            <person name="Bruggner R.V."/>
            <person name="Costas J."/>
            <person name="Coy M.R."/>
            <person name="Crabtree J."/>
            <person name="Crawford M."/>
            <person name="Debruyn B."/>
            <person name="Decaprio D."/>
            <person name="Eiglmeier K."/>
            <person name="Eisenstadt E."/>
            <person name="El-Dorry H."/>
            <person name="Gelbart W.M."/>
            <person name="Gomes S.L."/>
            <person name="Hammond M."/>
            <person name="Hannick L.I."/>
            <person name="Hogan J.R."/>
            <person name="Holmes M.H."/>
            <person name="Jaffe D."/>
            <person name="Johnston J.S."/>
            <person name="Kennedy R.C."/>
            <person name="Koo H."/>
            <person name="Kravitz S."/>
            <person name="Kriventseva E.V."/>
            <person name="Kulp D."/>
            <person name="Labutti K."/>
            <person name="Lee E."/>
            <person name="Li S."/>
            <person name="Lovin D.D."/>
            <person name="Mao C."/>
            <person name="Mauceli E."/>
            <person name="Menck C.F."/>
            <person name="Miller J.R."/>
            <person name="Montgomery P."/>
            <person name="Mori A."/>
            <person name="Nascimento A.L."/>
            <person name="Naveira H.F."/>
            <person name="Nusbaum C."/>
            <person name="O'leary S."/>
            <person name="Orvis J."/>
            <person name="Pertea M."/>
            <person name="Quesneville H."/>
            <person name="Reidenbach K.R."/>
            <person name="Rogers Y.H."/>
            <person name="Roth C.W."/>
            <person name="Schneider J.R."/>
            <person name="Schatz M."/>
            <person name="Shumway M."/>
            <person name="Stanke M."/>
            <person name="Stinson E.O."/>
            <person name="Tubio J.M."/>
            <person name="Vanzee J.P."/>
            <person name="Verjovski-Almeida S."/>
            <person name="Werner D."/>
            <person name="White O."/>
            <person name="Wyder S."/>
            <person name="Zeng Q."/>
            <person name="Zhao Q."/>
            <person name="Zhao Y."/>
            <person name="Hill C.A."/>
            <person name="Raikhel A.S."/>
            <person name="Soares M.B."/>
            <person name="Knudson D.L."/>
            <person name="Lee N.H."/>
            <person name="Galagan J."/>
            <person name="Salzberg S.L."/>
            <person name="Paulsen I.T."/>
            <person name="Dimopoulos G."/>
            <person name="Collins F.H."/>
            <person name="Birren B."/>
            <person name="Fraser-Liggett C.M."/>
            <person name="Severson D.W."/>
        </authorList>
    </citation>
    <scope>NUCLEOTIDE SEQUENCE [LARGE SCALE GENOMIC DNA]</scope>
    <source>
        <strain evidence="5">Liverpool</strain>
    </source>
</reference>
<evidence type="ECO:0000256" key="1">
    <source>
        <dbReference type="ARBA" id="ARBA00023054"/>
    </source>
</evidence>
<dbReference type="Gene3D" id="1.20.58.1540">
    <property type="entry name" value="Actin interacting protein 3, C-terminal domain"/>
    <property type="match status" value="1"/>
</dbReference>
<evidence type="ECO:0000256" key="2">
    <source>
        <dbReference type="SAM" id="Coils"/>
    </source>
</evidence>